<dbReference type="AlphaFoldDB" id="A0A5B7GN44"/>
<comment type="caution">
    <text evidence="2">The sequence shown here is derived from an EMBL/GenBank/DDBJ whole genome shotgun (WGS) entry which is preliminary data.</text>
</comment>
<name>A0A5B7GN44_PORTR</name>
<feature type="transmembrane region" description="Helical" evidence="1">
    <location>
        <begin position="210"/>
        <end position="231"/>
    </location>
</feature>
<gene>
    <name evidence="2" type="ORF">E2C01_055674</name>
</gene>
<dbReference type="Proteomes" id="UP000324222">
    <property type="component" value="Unassembled WGS sequence"/>
</dbReference>
<sequence length="242" mass="27076">MMAEHGLPDTAKDGPWPPLQYSGQCQMKYTTVHFPRDLLVSQGLTTTPANRWMLVRRWRVMLRRVVLLAVPITLLFTVAAFLVVLVPLARVSKLSASTYVLICLEQVAWVVALSVLLYVYLQRRSWLPGITFIVVVLLFIKGTALTAFHLDTLFCSRPTFGNNYVFTVPFGVPCTNGICTLTVTPEEMPPLCASMHDFFHEMGANGNPRVVANILLAQHVLQILVALLVIVHSLEDQLRLGY</sequence>
<evidence type="ECO:0000313" key="3">
    <source>
        <dbReference type="Proteomes" id="UP000324222"/>
    </source>
</evidence>
<keyword evidence="1" id="KW-0472">Membrane</keyword>
<proteinExistence type="predicted"/>
<keyword evidence="1" id="KW-1133">Transmembrane helix</keyword>
<feature type="transmembrane region" description="Helical" evidence="1">
    <location>
        <begin position="65"/>
        <end position="86"/>
    </location>
</feature>
<keyword evidence="1" id="KW-0812">Transmembrane</keyword>
<protein>
    <submittedName>
        <fullName evidence="2">Uncharacterized protein</fullName>
    </submittedName>
</protein>
<feature type="transmembrane region" description="Helical" evidence="1">
    <location>
        <begin position="98"/>
        <end position="119"/>
    </location>
</feature>
<accession>A0A5B7GN44</accession>
<evidence type="ECO:0000313" key="2">
    <source>
        <dbReference type="EMBL" id="MPC61600.1"/>
    </source>
</evidence>
<reference evidence="2 3" key="1">
    <citation type="submission" date="2019-05" db="EMBL/GenBank/DDBJ databases">
        <title>Another draft genome of Portunus trituberculatus and its Hox gene families provides insights of decapod evolution.</title>
        <authorList>
            <person name="Jeong J.-H."/>
            <person name="Song I."/>
            <person name="Kim S."/>
            <person name="Choi T."/>
            <person name="Kim D."/>
            <person name="Ryu S."/>
            <person name="Kim W."/>
        </authorList>
    </citation>
    <scope>NUCLEOTIDE SEQUENCE [LARGE SCALE GENOMIC DNA]</scope>
    <source>
        <tissue evidence="2">Muscle</tissue>
    </source>
</reference>
<keyword evidence="3" id="KW-1185">Reference proteome</keyword>
<organism evidence="2 3">
    <name type="scientific">Portunus trituberculatus</name>
    <name type="common">Swimming crab</name>
    <name type="synonym">Neptunus trituberculatus</name>
    <dbReference type="NCBI Taxonomy" id="210409"/>
    <lineage>
        <taxon>Eukaryota</taxon>
        <taxon>Metazoa</taxon>
        <taxon>Ecdysozoa</taxon>
        <taxon>Arthropoda</taxon>
        <taxon>Crustacea</taxon>
        <taxon>Multicrustacea</taxon>
        <taxon>Malacostraca</taxon>
        <taxon>Eumalacostraca</taxon>
        <taxon>Eucarida</taxon>
        <taxon>Decapoda</taxon>
        <taxon>Pleocyemata</taxon>
        <taxon>Brachyura</taxon>
        <taxon>Eubrachyura</taxon>
        <taxon>Portunoidea</taxon>
        <taxon>Portunidae</taxon>
        <taxon>Portuninae</taxon>
        <taxon>Portunus</taxon>
    </lineage>
</organism>
<dbReference type="EMBL" id="VSRR010018688">
    <property type="protein sequence ID" value="MPC61600.1"/>
    <property type="molecule type" value="Genomic_DNA"/>
</dbReference>
<evidence type="ECO:0000256" key="1">
    <source>
        <dbReference type="SAM" id="Phobius"/>
    </source>
</evidence>
<feature type="transmembrane region" description="Helical" evidence="1">
    <location>
        <begin position="126"/>
        <end position="150"/>
    </location>
</feature>